<name>D6RMX5_COPC7</name>
<dbReference type="RefSeq" id="XP_002911095.1">
    <property type="nucleotide sequence ID" value="XM_002911049.1"/>
</dbReference>
<feature type="compositionally biased region" description="Low complexity" evidence="2">
    <location>
        <begin position="636"/>
        <end position="661"/>
    </location>
</feature>
<feature type="compositionally biased region" description="Polar residues" evidence="2">
    <location>
        <begin position="542"/>
        <end position="555"/>
    </location>
</feature>
<dbReference type="eggNOG" id="ENOG502SPWT">
    <property type="taxonomic scope" value="Eukaryota"/>
</dbReference>
<dbReference type="GeneID" id="9379150"/>
<feature type="compositionally biased region" description="Gly residues" evidence="2">
    <location>
        <begin position="771"/>
        <end position="780"/>
    </location>
</feature>
<feature type="compositionally biased region" description="Low complexity" evidence="2">
    <location>
        <begin position="1"/>
        <end position="38"/>
    </location>
</feature>
<feature type="compositionally biased region" description="Low complexity" evidence="2">
    <location>
        <begin position="292"/>
        <end position="302"/>
    </location>
</feature>
<feature type="compositionally biased region" description="Low complexity" evidence="2">
    <location>
        <begin position="714"/>
        <end position="734"/>
    </location>
</feature>
<feature type="region of interest" description="Disordered" evidence="2">
    <location>
        <begin position="525"/>
        <end position="857"/>
    </location>
</feature>
<feature type="compositionally biased region" description="Acidic residues" evidence="2">
    <location>
        <begin position="694"/>
        <end position="706"/>
    </location>
</feature>
<feature type="compositionally biased region" description="Basic and acidic residues" evidence="2">
    <location>
        <begin position="239"/>
        <end position="248"/>
    </location>
</feature>
<keyword evidence="4" id="KW-1185">Reference proteome</keyword>
<feature type="compositionally biased region" description="Acidic residues" evidence="2">
    <location>
        <begin position="781"/>
        <end position="807"/>
    </location>
</feature>
<sequence>MSTDTAQGTTSNTTNNNNGNAATSSTTTTTNVDPTTSPILASPTGQARTNHELAQLLAQAYAEIDVLRRELSQTKRRADKAERLATTLSAAAENTNGSSSSTPVISEAAARIIRDLEERISLAEHARDEAESRRRLLIEQWSTVESYLGHLEYKAQETRANFGRVLKEGGVVGGGVVAGTLQSLPPMPPPSVPSSSKSSRHRQGHNHVYAPVFPPAAPGLRRPRTPSLDSAYPPPKRSRGNDDTREPRVSYNNEPVVHGLPPHPSDPSYHRQHPPIRVIQTGEKHAGRPSHSRSSSRSSASSMDVDEMLLRTTTDDRSASQPNGAGAASASPHPHPASINPLHHIQSSHRSRHSRSQPRSGVPLSESEYQQQQQYPRRIDTYPASQSIPLRKEHTVQSPAQLQTYQTHIFAPPVTGAPIKKSKYSSANLAAHGSVVGLDSQSPNAPPVPAFPATNAQGQRICRQCGQAGRYKDGKCVEKWGPGPLGPGTVCDRCRKKMKRVERRGTLEAQQQAAQAQQLAAAATMSSVSQSQQHHDVRSLQRTDTIPANASPTTSAREKPGSSATTSATTTTAAAAPATSSSAANNPPKVSHVRTAVSGADAGGARSGSRSAPTTNGNPSSSSSSLARSSLHHGSARSAAHHPPSTSSSHAATSSSRPHPSNNTGSAGGGNQDRSPPIAIAHTRSPVDVTMTDSDADADAEAEAEAEILGAVEASSSANHTTTTAPSAGTITGKDGAGRGYVGGAGKSVIPGGGGGGKSVGPGGRIVAYPGGVGVGVGSDGDGDGDGEDELLDELGDAEGDVDAMDADGERDGSGYRDGDGYGYRDGERDRDGYGERDRDVDADGDGEGEVEGEDGDAEAELLEAVDAAERNSSGGSSRGV</sequence>
<proteinExistence type="predicted"/>
<evidence type="ECO:0000313" key="4">
    <source>
        <dbReference type="Proteomes" id="UP000001861"/>
    </source>
</evidence>
<reference evidence="3 4" key="1">
    <citation type="journal article" date="2010" name="Proc. Natl. Acad. Sci. U.S.A.">
        <title>Insights into evolution of multicellular fungi from the assembled chromosomes of the mushroom Coprinopsis cinerea (Coprinus cinereus).</title>
        <authorList>
            <person name="Stajich J.E."/>
            <person name="Wilke S.K."/>
            <person name="Ahren D."/>
            <person name="Au C.H."/>
            <person name="Birren B.W."/>
            <person name="Borodovsky M."/>
            <person name="Burns C."/>
            <person name="Canback B."/>
            <person name="Casselton L.A."/>
            <person name="Cheng C.K."/>
            <person name="Deng J."/>
            <person name="Dietrich F.S."/>
            <person name="Fargo D.C."/>
            <person name="Farman M.L."/>
            <person name="Gathman A.C."/>
            <person name="Goldberg J."/>
            <person name="Guigo R."/>
            <person name="Hoegger P.J."/>
            <person name="Hooker J.B."/>
            <person name="Huggins A."/>
            <person name="James T.Y."/>
            <person name="Kamada T."/>
            <person name="Kilaru S."/>
            <person name="Kodira C."/>
            <person name="Kues U."/>
            <person name="Kupfer D."/>
            <person name="Kwan H.S."/>
            <person name="Lomsadze A."/>
            <person name="Li W."/>
            <person name="Lilly W.W."/>
            <person name="Ma L.J."/>
            <person name="Mackey A.J."/>
            <person name="Manning G."/>
            <person name="Martin F."/>
            <person name="Muraguchi H."/>
            <person name="Natvig D.O."/>
            <person name="Palmerini H."/>
            <person name="Ramesh M.A."/>
            <person name="Rehmeyer C.J."/>
            <person name="Roe B.A."/>
            <person name="Shenoy N."/>
            <person name="Stanke M."/>
            <person name="Ter-Hovhannisyan V."/>
            <person name="Tunlid A."/>
            <person name="Velagapudi R."/>
            <person name="Vision T.J."/>
            <person name="Zeng Q."/>
            <person name="Zolan M.E."/>
            <person name="Pukkila P.J."/>
        </authorList>
    </citation>
    <scope>NUCLEOTIDE SEQUENCE [LARGE SCALE GENOMIC DNA]</scope>
    <source>
        <strain evidence="4">Okayama-7 / 130 / ATCC MYA-4618 / FGSC 9003</strain>
    </source>
</reference>
<evidence type="ECO:0000313" key="3">
    <source>
        <dbReference type="EMBL" id="EFI27601.1"/>
    </source>
</evidence>
<dbReference type="VEuPathDB" id="FungiDB:CC1G_14527"/>
<feature type="compositionally biased region" description="Low complexity" evidence="2">
    <location>
        <begin position="357"/>
        <end position="375"/>
    </location>
</feature>
<dbReference type="AlphaFoldDB" id="D6RMX5"/>
<dbReference type="EMBL" id="AACS02000005">
    <property type="protein sequence ID" value="EFI27601.1"/>
    <property type="molecule type" value="Genomic_DNA"/>
</dbReference>
<comment type="caution">
    <text evidence="3">The sequence shown here is derived from an EMBL/GenBank/DDBJ whole genome shotgun (WGS) entry which is preliminary data.</text>
</comment>
<feature type="coiled-coil region" evidence="1">
    <location>
        <begin position="50"/>
        <end position="84"/>
    </location>
</feature>
<feature type="compositionally biased region" description="Basic residues" evidence="2">
    <location>
        <begin position="346"/>
        <end position="356"/>
    </location>
</feature>
<dbReference type="HOGENOM" id="CLU_326771_0_0_1"/>
<protein>
    <submittedName>
        <fullName evidence="3">Uncharacterized protein</fullName>
    </submittedName>
</protein>
<dbReference type="Proteomes" id="UP000001861">
    <property type="component" value="Unassembled WGS sequence"/>
</dbReference>
<evidence type="ECO:0000256" key="2">
    <source>
        <dbReference type="SAM" id="MobiDB-lite"/>
    </source>
</evidence>
<gene>
    <name evidence="3" type="ORF">CC1G_14527</name>
</gene>
<dbReference type="KEGG" id="cci:CC1G_14527"/>
<feature type="compositionally biased region" description="Gly residues" evidence="2">
    <location>
        <begin position="738"/>
        <end position="764"/>
    </location>
</feature>
<keyword evidence="1" id="KW-0175">Coiled coil</keyword>
<dbReference type="OrthoDB" id="2162994at2759"/>
<feature type="compositionally biased region" description="Low complexity" evidence="2">
    <location>
        <begin position="607"/>
        <end position="629"/>
    </location>
</feature>
<feature type="compositionally biased region" description="Low complexity" evidence="2">
    <location>
        <begin position="562"/>
        <end position="584"/>
    </location>
</feature>
<dbReference type="OMA" id="DHEEYEI"/>
<organism evidence="3 4">
    <name type="scientific">Coprinopsis cinerea (strain Okayama-7 / 130 / ATCC MYA-4618 / FGSC 9003)</name>
    <name type="common">Inky cap fungus</name>
    <name type="synonym">Hormographiella aspergillata</name>
    <dbReference type="NCBI Taxonomy" id="240176"/>
    <lineage>
        <taxon>Eukaryota</taxon>
        <taxon>Fungi</taxon>
        <taxon>Dikarya</taxon>
        <taxon>Basidiomycota</taxon>
        <taxon>Agaricomycotina</taxon>
        <taxon>Agaricomycetes</taxon>
        <taxon>Agaricomycetidae</taxon>
        <taxon>Agaricales</taxon>
        <taxon>Agaricineae</taxon>
        <taxon>Psathyrellaceae</taxon>
        <taxon>Coprinopsis</taxon>
    </lineage>
</organism>
<evidence type="ECO:0000256" key="1">
    <source>
        <dbReference type="SAM" id="Coils"/>
    </source>
</evidence>
<feature type="region of interest" description="Disordered" evidence="2">
    <location>
        <begin position="181"/>
        <end position="378"/>
    </location>
</feature>
<feature type="compositionally biased region" description="Acidic residues" evidence="2">
    <location>
        <begin position="843"/>
        <end position="857"/>
    </location>
</feature>
<feature type="region of interest" description="Disordered" evidence="2">
    <location>
        <begin position="1"/>
        <end position="47"/>
    </location>
</feature>
<accession>D6RMX5</accession>
<feature type="compositionally biased region" description="Basic and acidic residues" evidence="2">
    <location>
        <begin position="808"/>
        <end position="842"/>
    </location>
</feature>
<dbReference type="InParanoid" id="D6RMX5"/>
<feature type="compositionally biased region" description="Low complexity" evidence="2">
    <location>
        <begin position="319"/>
        <end position="345"/>
    </location>
</feature>